<reference evidence="2 3" key="1">
    <citation type="journal article" date="2015" name="Antonie Van Leeuwenhoek">
        <title>Bosea vaviloviae sp. nov., a new species of slow-growing rhizobia isolated from nodules of the relict species Vavilovia formosa (Stev.) Fed.</title>
        <authorList>
            <person name="Safronova V.I."/>
            <person name="Kuznetsova I.G."/>
            <person name="Sazanova A.L."/>
            <person name="Kimeklis A.K."/>
            <person name="Belimov A.A."/>
            <person name="Andronov E.E."/>
            <person name="Pinaev A.G."/>
            <person name="Chizhevskaya E.P."/>
            <person name="Pukhaev A.R."/>
            <person name="Popov K.P."/>
            <person name="Willems A."/>
            <person name="Tikhonovich I.A."/>
        </authorList>
    </citation>
    <scope>NUCLEOTIDE SEQUENCE [LARGE SCALE GENOMIC DNA]</scope>
    <source>
        <strain evidence="2 3">Vaf18</strain>
    </source>
</reference>
<dbReference type="OrthoDB" id="7066176at2"/>
<sequence>MTTFNVVRFRVKPGQDEGFLAAHRDGKAQWPGLINGHIIKTGDRSYCLIGEWADAAAIKAARPEMIATLNSFRDTLEDLGGGLGVTDAVSGDEVVDLNA</sequence>
<organism evidence="2 3">
    <name type="scientific">Bosea vaviloviae</name>
    <dbReference type="NCBI Taxonomy" id="1526658"/>
    <lineage>
        <taxon>Bacteria</taxon>
        <taxon>Pseudomonadati</taxon>
        <taxon>Pseudomonadota</taxon>
        <taxon>Alphaproteobacteria</taxon>
        <taxon>Hyphomicrobiales</taxon>
        <taxon>Boseaceae</taxon>
        <taxon>Bosea</taxon>
    </lineage>
</organism>
<dbReference type="SUPFAM" id="SSF54909">
    <property type="entry name" value="Dimeric alpha+beta barrel"/>
    <property type="match status" value="1"/>
</dbReference>
<gene>
    <name evidence="2" type="ORF">BHK69_12200</name>
</gene>
<name>A0A1D7U178_9HYPH</name>
<keyword evidence="3" id="KW-1185">Reference proteome</keyword>
<dbReference type="RefSeq" id="WP_069690338.1">
    <property type="nucleotide sequence ID" value="NZ_CP017147.1"/>
</dbReference>
<dbReference type="KEGG" id="bvv:BHK69_12200"/>
<dbReference type="EMBL" id="CP017147">
    <property type="protein sequence ID" value="AOO81123.1"/>
    <property type="molecule type" value="Genomic_DNA"/>
</dbReference>
<dbReference type="Proteomes" id="UP000094969">
    <property type="component" value="Chromosome"/>
</dbReference>
<dbReference type="STRING" id="1526658.BHK69_12200"/>
<proteinExistence type="predicted"/>
<protein>
    <submittedName>
        <fullName evidence="2">DUF718 domain-containing protein</fullName>
    </submittedName>
</protein>
<dbReference type="AlphaFoldDB" id="A0A1D7U178"/>
<evidence type="ECO:0000313" key="2">
    <source>
        <dbReference type="EMBL" id="AOO81123.1"/>
    </source>
</evidence>
<evidence type="ECO:0000313" key="3">
    <source>
        <dbReference type="Proteomes" id="UP000094969"/>
    </source>
</evidence>
<feature type="domain" description="ABM" evidence="1">
    <location>
        <begin position="5"/>
        <end position="61"/>
    </location>
</feature>
<accession>A0A1D7U178</accession>
<dbReference type="InterPro" id="IPR007138">
    <property type="entry name" value="ABM_dom"/>
</dbReference>
<dbReference type="InterPro" id="IPR011008">
    <property type="entry name" value="Dimeric_a/b-barrel"/>
</dbReference>
<evidence type="ECO:0000259" key="1">
    <source>
        <dbReference type="Pfam" id="PF03992"/>
    </source>
</evidence>
<dbReference type="Pfam" id="PF03992">
    <property type="entry name" value="ABM"/>
    <property type="match status" value="1"/>
</dbReference>